<evidence type="ECO:0000256" key="5">
    <source>
        <dbReference type="PROSITE-ProRule" id="PRU00560"/>
    </source>
</evidence>
<dbReference type="InterPro" id="IPR027417">
    <property type="entry name" value="P-loop_NTPase"/>
</dbReference>
<dbReference type="Pfam" id="PF13538">
    <property type="entry name" value="UvrD_C_2"/>
    <property type="match status" value="1"/>
</dbReference>
<dbReference type="PROSITE" id="PS51198">
    <property type="entry name" value="UVRD_HELICASE_ATP_BIND"/>
    <property type="match status" value="1"/>
</dbReference>
<evidence type="ECO:0000256" key="2">
    <source>
        <dbReference type="ARBA" id="ARBA00022801"/>
    </source>
</evidence>
<dbReference type="SUPFAM" id="SSF52540">
    <property type="entry name" value="P-loop containing nucleoside triphosphate hydrolases"/>
    <property type="match status" value="1"/>
</dbReference>
<organism evidence="7 8">
    <name type="scientific">Actinomadura meridiana</name>
    <dbReference type="NCBI Taxonomy" id="559626"/>
    <lineage>
        <taxon>Bacteria</taxon>
        <taxon>Bacillati</taxon>
        <taxon>Actinomycetota</taxon>
        <taxon>Actinomycetes</taxon>
        <taxon>Streptosporangiales</taxon>
        <taxon>Thermomonosporaceae</taxon>
        <taxon>Actinomadura</taxon>
    </lineage>
</organism>
<keyword evidence="1 5" id="KW-0547">Nucleotide-binding</keyword>
<feature type="domain" description="UvrD-like helicase ATP-binding" evidence="6">
    <location>
        <begin position="186"/>
        <end position="650"/>
    </location>
</feature>
<reference evidence="8" key="1">
    <citation type="journal article" date="2019" name="Int. J. Syst. Evol. Microbiol.">
        <title>The Global Catalogue of Microorganisms (GCM) 10K type strain sequencing project: providing services to taxonomists for standard genome sequencing and annotation.</title>
        <authorList>
            <consortium name="The Broad Institute Genomics Platform"/>
            <consortium name="The Broad Institute Genome Sequencing Center for Infectious Disease"/>
            <person name="Wu L."/>
            <person name="Ma J."/>
        </authorList>
    </citation>
    <scope>NUCLEOTIDE SEQUENCE [LARGE SCALE GENOMIC DNA]</scope>
    <source>
        <strain evidence="8">JCM 17440</strain>
    </source>
</reference>
<keyword evidence="8" id="KW-1185">Reference proteome</keyword>
<dbReference type="InterPro" id="IPR014016">
    <property type="entry name" value="UvrD-like_ATP-bd"/>
</dbReference>
<evidence type="ECO:0000256" key="4">
    <source>
        <dbReference type="ARBA" id="ARBA00022840"/>
    </source>
</evidence>
<dbReference type="PANTHER" id="PTHR11070">
    <property type="entry name" value="UVRD / RECB / PCRA DNA HELICASE FAMILY MEMBER"/>
    <property type="match status" value="1"/>
</dbReference>
<comment type="caution">
    <text evidence="7">The sequence shown here is derived from an EMBL/GenBank/DDBJ whole genome shotgun (WGS) entry which is preliminary data.</text>
</comment>
<evidence type="ECO:0000256" key="3">
    <source>
        <dbReference type="ARBA" id="ARBA00022806"/>
    </source>
</evidence>
<proteinExistence type="predicted"/>
<dbReference type="PANTHER" id="PTHR11070:SF45">
    <property type="entry name" value="DNA 3'-5' HELICASE"/>
    <property type="match status" value="1"/>
</dbReference>
<dbReference type="Proteomes" id="UP001501710">
    <property type="component" value="Unassembled WGS sequence"/>
</dbReference>
<dbReference type="EMBL" id="BAABAS010000021">
    <property type="protein sequence ID" value="GAA4239904.1"/>
    <property type="molecule type" value="Genomic_DNA"/>
</dbReference>
<name>A0ABP8CJM4_9ACTN</name>
<evidence type="ECO:0000313" key="7">
    <source>
        <dbReference type="EMBL" id="GAA4239904.1"/>
    </source>
</evidence>
<dbReference type="RefSeq" id="WP_344904243.1">
    <property type="nucleotide sequence ID" value="NZ_BAABAS010000021.1"/>
</dbReference>
<evidence type="ECO:0000256" key="1">
    <source>
        <dbReference type="ARBA" id="ARBA00022741"/>
    </source>
</evidence>
<keyword evidence="4 5" id="KW-0067">ATP-binding</keyword>
<dbReference type="Gene3D" id="3.40.50.300">
    <property type="entry name" value="P-loop containing nucleotide triphosphate hydrolases"/>
    <property type="match status" value="3"/>
</dbReference>
<dbReference type="InterPro" id="IPR027785">
    <property type="entry name" value="UvrD-like_helicase_C"/>
</dbReference>
<evidence type="ECO:0000313" key="8">
    <source>
        <dbReference type="Proteomes" id="UP001501710"/>
    </source>
</evidence>
<sequence>MPHSRPAPSGPSELQREQRYVDLLYRRVDDSREEVARRLGGALREEGGTAQARVERGVEVDRLTRRLTALDAAEKGLCFGRLETTDGERRYIGRIGIRDPDTEDPLLIDWRAPAARPFYTATAAAPQGMLLRRHLHARGRTVVRIDDERLDGTGPLRADVQLSGEAALLTALEADRTGRMRDAVATLQAEQDRIIRSPGAGVLVVQGGPGTGKTVVALHRAAYLLYTNQRLFERGVLVVGPNPVFLGYISQVLPSLGETNVLLSSLDELFPGAAASRVESERAGEIKGRAVMADILATAVRHRQAQVDSSLDGPVAVEIGGEDLHLEPELLADAVAQAHATGAPHNVARPVFCRVLIEELARRLANVITELEDQFEEDIADRVDAAALDRAVNDDLAGLFGPDDQLTVPPTPPGSEIKAAEEHWLDTLPHHPAMRRLLERLWPTLTPRRLLDDLFADPDRLAAAAPQLTPDERAALRRPPGGGWAPADVPLLDEAEELLGFDRVSRRDGPGSERAAEIEYAQGVLDIARGSRAGENENPWAAAELTAADLMTAAEFAAANRQTDDRTVAERAARDRTWVFGHVIVDEAQDVSPMAWRLLLRRCPSKNFTVVGDVAQTGEAAGPGSWSAAMEPFFGDRWRRESLTINYRTPVEIMAASDRVIAEIDPEGEIARAVRTGGDHPRLYAVPRDALPGRLAELVKQEVDGAGDGRVGLIVPAADLDRLATAVQAEIPGLSWGRGVDLERPVVALSARQSKGLEFDSVVLADPGAMVDASPRGLNDLYVALTRASRRLVVVCPDRIPDLFAHLAPARLGE</sequence>
<protein>
    <submittedName>
        <fullName evidence="7">AAA family ATPase</fullName>
    </submittedName>
</protein>
<keyword evidence="2 5" id="KW-0378">Hydrolase</keyword>
<feature type="binding site" evidence="5">
    <location>
        <begin position="207"/>
        <end position="214"/>
    </location>
    <ligand>
        <name>ATP</name>
        <dbReference type="ChEBI" id="CHEBI:30616"/>
    </ligand>
</feature>
<dbReference type="InterPro" id="IPR000212">
    <property type="entry name" value="DNA_helicase_UvrD/REP"/>
</dbReference>
<evidence type="ECO:0000259" key="6">
    <source>
        <dbReference type="PROSITE" id="PS51198"/>
    </source>
</evidence>
<gene>
    <name evidence="7" type="ORF">GCM10022254_62580</name>
</gene>
<keyword evidence="3 5" id="KW-0347">Helicase</keyword>
<accession>A0ABP8CJM4</accession>